<dbReference type="AlphaFoldDB" id="X0SH88"/>
<feature type="non-terminal residue" evidence="2">
    <location>
        <position position="57"/>
    </location>
</feature>
<evidence type="ECO:0000313" key="2">
    <source>
        <dbReference type="EMBL" id="GAF75267.1"/>
    </source>
</evidence>
<organism evidence="2">
    <name type="scientific">marine sediment metagenome</name>
    <dbReference type="NCBI Taxonomy" id="412755"/>
    <lineage>
        <taxon>unclassified sequences</taxon>
        <taxon>metagenomes</taxon>
        <taxon>ecological metagenomes</taxon>
    </lineage>
</organism>
<protein>
    <submittedName>
        <fullName evidence="2">Uncharacterized protein</fullName>
    </submittedName>
</protein>
<name>X0SH88_9ZZZZ</name>
<evidence type="ECO:0000256" key="1">
    <source>
        <dbReference type="SAM" id="MobiDB-lite"/>
    </source>
</evidence>
<gene>
    <name evidence="2" type="ORF">S01H1_10909</name>
</gene>
<sequence>MILRRKRQVKTPKRRQRRFETPDVQGDDSYVTVTLPTVGEVQPIVELAAAGCDTFEA</sequence>
<dbReference type="EMBL" id="BARS01005559">
    <property type="protein sequence ID" value="GAF75267.1"/>
    <property type="molecule type" value="Genomic_DNA"/>
</dbReference>
<feature type="region of interest" description="Disordered" evidence="1">
    <location>
        <begin position="1"/>
        <end position="23"/>
    </location>
</feature>
<comment type="caution">
    <text evidence="2">The sequence shown here is derived from an EMBL/GenBank/DDBJ whole genome shotgun (WGS) entry which is preliminary data.</text>
</comment>
<proteinExistence type="predicted"/>
<feature type="compositionally biased region" description="Basic residues" evidence="1">
    <location>
        <begin position="1"/>
        <end position="17"/>
    </location>
</feature>
<accession>X0SH88</accession>
<reference evidence="2" key="1">
    <citation type="journal article" date="2014" name="Front. Microbiol.">
        <title>High frequency of phylogenetically diverse reductive dehalogenase-homologous genes in deep subseafloor sedimentary metagenomes.</title>
        <authorList>
            <person name="Kawai M."/>
            <person name="Futagami T."/>
            <person name="Toyoda A."/>
            <person name="Takaki Y."/>
            <person name="Nishi S."/>
            <person name="Hori S."/>
            <person name="Arai W."/>
            <person name="Tsubouchi T."/>
            <person name="Morono Y."/>
            <person name="Uchiyama I."/>
            <person name="Ito T."/>
            <person name="Fujiyama A."/>
            <person name="Inagaki F."/>
            <person name="Takami H."/>
        </authorList>
    </citation>
    <scope>NUCLEOTIDE SEQUENCE</scope>
    <source>
        <strain evidence="2">Expedition CK06-06</strain>
    </source>
</reference>